<accession>A0A8W8LWJ7</accession>
<sequence>RDISWQILGICQEMAGNLKVALYAYMNSLEEPIVNRIRSATLQRIQSVKRRMSLCRI</sequence>
<reference evidence="1" key="1">
    <citation type="submission" date="2022-08" db="UniProtKB">
        <authorList>
            <consortium name="EnsemblMetazoa"/>
        </authorList>
    </citation>
    <scope>IDENTIFICATION</scope>
    <source>
        <strain evidence="1">05x7-T-G4-1.051#20</strain>
    </source>
</reference>
<name>A0A8W8LWJ7_MAGGI</name>
<evidence type="ECO:0000313" key="1">
    <source>
        <dbReference type="EnsemblMetazoa" id="G29447.1:cds"/>
    </source>
</evidence>
<dbReference type="AlphaFoldDB" id="A0A8W8LWJ7"/>
<evidence type="ECO:0000313" key="2">
    <source>
        <dbReference type="Proteomes" id="UP000005408"/>
    </source>
</evidence>
<dbReference type="EnsemblMetazoa" id="G29447.1">
    <property type="protein sequence ID" value="G29447.1:cds"/>
    <property type="gene ID" value="G29447"/>
</dbReference>
<dbReference type="Proteomes" id="UP000005408">
    <property type="component" value="Unassembled WGS sequence"/>
</dbReference>
<protein>
    <submittedName>
        <fullName evidence="1">Uncharacterized protein</fullName>
    </submittedName>
</protein>
<keyword evidence="2" id="KW-1185">Reference proteome</keyword>
<proteinExistence type="predicted"/>
<organism evidence="1 2">
    <name type="scientific">Magallana gigas</name>
    <name type="common">Pacific oyster</name>
    <name type="synonym">Crassostrea gigas</name>
    <dbReference type="NCBI Taxonomy" id="29159"/>
    <lineage>
        <taxon>Eukaryota</taxon>
        <taxon>Metazoa</taxon>
        <taxon>Spiralia</taxon>
        <taxon>Lophotrochozoa</taxon>
        <taxon>Mollusca</taxon>
        <taxon>Bivalvia</taxon>
        <taxon>Autobranchia</taxon>
        <taxon>Pteriomorphia</taxon>
        <taxon>Ostreida</taxon>
        <taxon>Ostreoidea</taxon>
        <taxon>Ostreidae</taxon>
        <taxon>Magallana</taxon>
    </lineage>
</organism>